<evidence type="ECO:0000313" key="2">
    <source>
        <dbReference type="EMBL" id="RHK17852.1"/>
    </source>
</evidence>
<dbReference type="InterPro" id="IPR050834">
    <property type="entry name" value="Glycosyltransf_2"/>
</dbReference>
<feature type="domain" description="Glycosyltransferase 2-like" evidence="1">
    <location>
        <begin position="5"/>
        <end position="168"/>
    </location>
</feature>
<dbReference type="PANTHER" id="PTHR43685:SF2">
    <property type="entry name" value="GLYCOSYLTRANSFERASE 2-LIKE DOMAIN-CONTAINING PROTEIN"/>
    <property type="match status" value="1"/>
</dbReference>
<protein>
    <submittedName>
        <fullName evidence="2">Glycosyltransferase family 2 protein</fullName>
    </submittedName>
</protein>
<dbReference type="Proteomes" id="UP000285503">
    <property type="component" value="Unassembled WGS sequence"/>
</dbReference>
<comment type="caution">
    <text evidence="2">The sequence shown here is derived from an EMBL/GenBank/DDBJ whole genome shotgun (WGS) entry which is preliminary data.</text>
</comment>
<gene>
    <name evidence="2" type="ORF">DW075_23945</name>
</gene>
<dbReference type="InterPro" id="IPR001173">
    <property type="entry name" value="Glyco_trans_2-like"/>
</dbReference>
<dbReference type="Pfam" id="PF00535">
    <property type="entry name" value="Glycos_transf_2"/>
    <property type="match status" value="1"/>
</dbReference>
<dbReference type="EMBL" id="QRNE01000247">
    <property type="protein sequence ID" value="RHK17852.1"/>
    <property type="molecule type" value="Genomic_DNA"/>
</dbReference>
<evidence type="ECO:0000313" key="3">
    <source>
        <dbReference type="Proteomes" id="UP000285503"/>
    </source>
</evidence>
<reference evidence="2 3" key="1">
    <citation type="submission" date="2018-08" db="EMBL/GenBank/DDBJ databases">
        <title>A genome reference for cultivated species of the human gut microbiota.</title>
        <authorList>
            <person name="Zou Y."/>
            <person name="Xue W."/>
            <person name="Luo G."/>
        </authorList>
    </citation>
    <scope>NUCLEOTIDE SEQUENCE [LARGE SCALE GENOMIC DNA]</scope>
    <source>
        <strain evidence="2 3">AF46-11NS</strain>
    </source>
</reference>
<dbReference type="SUPFAM" id="SSF53448">
    <property type="entry name" value="Nucleotide-diphospho-sugar transferases"/>
    <property type="match status" value="1"/>
</dbReference>
<organism evidence="2 3">
    <name type="scientific">Bacteroides xylanisolvens</name>
    <dbReference type="NCBI Taxonomy" id="371601"/>
    <lineage>
        <taxon>Bacteria</taxon>
        <taxon>Pseudomonadati</taxon>
        <taxon>Bacteroidota</taxon>
        <taxon>Bacteroidia</taxon>
        <taxon>Bacteroidales</taxon>
        <taxon>Bacteroidaceae</taxon>
        <taxon>Bacteroides</taxon>
    </lineage>
</organism>
<dbReference type="InterPro" id="IPR029044">
    <property type="entry name" value="Nucleotide-diphossugar_trans"/>
</dbReference>
<dbReference type="RefSeq" id="WP_087322502.1">
    <property type="nucleotide sequence ID" value="NZ_NFLX01000019.1"/>
</dbReference>
<dbReference type="Gene3D" id="3.90.550.10">
    <property type="entry name" value="Spore Coat Polysaccharide Biosynthesis Protein SpsA, Chain A"/>
    <property type="match status" value="1"/>
</dbReference>
<sequence length="326" mass="37434">MIDLSVIIPVYNASALIERALDSIFKQTTKYNFEVLCIDDGSTDNSVELIEQFSKAHDNGCIRVLRQQNAGPSVARNNGVGHVESRYVTFIDADDYWEDGYIEESVSFLDVHLECVAVTVGCKNISSLGGHVSYNPIWLSEDVAKEPYVIRDFFAEWACDCFVGTCSTTIRREVALQSGGMRTDLRVSEDYEYWNYISTFGKWGLIPKVLYISDGGDVTWRQGWLNKMKCRWANAPALSVWECRIVATFDMEMSDSYKMVQGRVSRNLTYCQLLDGRLALSRSEALKYGEYFIKDPIGKLMNLAKYTPLTWWMLAKFLQYREYHRR</sequence>
<evidence type="ECO:0000259" key="1">
    <source>
        <dbReference type="Pfam" id="PF00535"/>
    </source>
</evidence>
<name>A0A1Y4VEC7_9BACE</name>
<dbReference type="GO" id="GO:0016740">
    <property type="term" value="F:transferase activity"/>
    <property type="evidence" value="ECO:0007669"/>
    <property type="project" value="UniProtKB-KW"/>
</dbReference>
<dbReference type="AlphaFoldDB" id="A0A1Y4VEC7"/>
<keyword evidence="2" id="KW-0808">Transferase</keyword>
<accession>A0A1Y4VEC7</accession>
<dbReference type="PANTHER" id="PTHR43685">
    <property type="entry name" value="GLYCOSYLTRANSFERASE"/>
    <property type="match status" value="1"/>
</dbReference>
<dbReference type="CDD" id="cd00761">
    <property type="entry name" value="Glyco_tranf_GTA_type"/>
    <property type="match status" value="1"/>
</dbReference>
<proteinExistence type="predicted"/>